<sequence length="160" mass="17656">REPISDPSKPSCTLQPAATPANIGRLSVLIGHGVPPGYPSSGGGSSLSEKQLVVIRKPLASIYLWSWIARVYVEPPLHTTIMLIAASVAHRMNLCLRLIPIPFVLERSILWIELEMLAPNYELYDVIKSGVTSDRCRIFSAIFTRFSMGVVVDLRRLQSG</sequence>
<proteinExistence type="predicted"/>
<protein>
    <submittedName>
        <fullName evidence="1">Uncharacterized protein</fullName>
    </submittedName>
</protein>
<accession>A0A0L7QVV7</accession>
<feature type="non-terminal residue" evidence="1">
    <location>
        <position position="1"/>
    </location>
</feature>
<evidence type="ECO:0000313" key="2">
    <source>
        <dbReference type="Proteomes" id="UP000053825"/>
    </source>
</evidence>
<gene>
    <name evidence="1" type="ORF">WH47_03736</name>
</gene>
<name>A0A0L7QVV7_9HYME</name>
<evidence type="ECO:0000313" key="1">
    <source>
        <dbReference type="EMBL" id="KOC62752.1"/>
    </source>
</evidence>
<reference evidence="1 2" key="1">
    <citation type="submission" date="2015-07" db="EMBL/GenBank/DDBJ databases">
        <title>The genome of Habropoda laboriosa.</title>
        <authorList>
            <person name="Pan H."/>
            <person name="Kapheim K."/>
        </authorList>
    </citation>
    <scope>NUCLEOTIDE SEQUENCE [LARGE SCALE GENOMIC DNA]</scope>
    <source>
        <strain evidence="1">0110345459</strain>
    </source>
</reference>
<dbReference type="Proteomes" id="UP000053825">
    <property type="component" value="Unassembled WGS sequence"/>
</dbReference>
<keyword evidence="2" id="KW-1185">Reference proteome</keyword>
<dbReference type="EMBL" id="KQ414721">
    <property type="protein sequence ID" value="KOC62752.1"/>
    <property type="molecule type" value="Genomic_DNA"/>
</dbReference>
<dbReference type="AlphaFoldDB" id="A0A0L7QVV7"/>
<organism evidence="1 2">
    <name type="scientific">Habropoda laboriosa</name>
    <dbReference type="NCBI Taxonomy" id="597456"/>
    <lineage>
        <taxon>Eukaryota</taxon>
        <taxon>Metazoa</taxon>
        <taxon>Ecdysozoa</taxon>
        <taxon>Arthropoda</taxon>
        <taxon>Hexapoda</taxon>
        <taxon>Insecta</taxon>
        <taxon>Pterygota</taxon>
        <taxon>Neoptera</taxon>
        <taxon>Endopterygota</taxon>
        <taxon>Hymenoptera</taxon>
        <taxon>Apocrita</taxon>
        <taxon>Aculeata</taxon>
        <taxon>Apoidea</taxon>
        <taxon>Anthophila</taxon>
        <taxon>Apidae</taxon>
        <taxon>Habropoda</taxon>
    </lineage>
</organism>